<dbReference type="AlphaFoldDB" id="A0A1G2F841"/>
<comment type="caution">
    <text evidence="3">The sequence shown here is derived from an EMBL/GenBank/DDBJ whole genome shotgun (WGS) entry which is preliminary data.</text>
</comment>
<dbReference type="Pfam" id="PF02350">
    <property type="entry name" value="Epimerase_2"/>
    <property type="match status" value="1"/>
</dbReference>
<dbReference type="InterPro" id="IPR003331">
    <property type="entry name" value="UDP_GlcNAc_Epimerase_2_dom"/>
</dbReference>
<keyword evidence="1" id="KW-0413">Isomerase</keyword>
<dbReference type="CDD" id="cd03786">
    <property type="entry name" value="GTB_UDP-GlcNAc_2-Epimerase"/>
    <property type="match status" value="1"/>
</dbReference>
<evidence type="ECO:0000259" key="2">
    <source>
        <dbReference type="Pfam" id="PF02350"/>
    </source>
</evidence>
<reference evidence="3 4" key="1">
    <citation type="journal article" date="2016" name="Nat. Commun.">
        <title>Thousands of microbial genomes shed light on interconnected biogeochemical processes in an aquifer system.</title>
        <authorList>
            <person name="Anantharaman K."/>
            <person name="Brown C.T."/>
            <person name="Hug L.A."/>
            <person name="Sharon I."/>
            <person name="Castelle C.J."/>
            <person name="Probst A.J."/>
            <person name="Thomas B.C."/>
            <person name="Singh A."/>
            <person name="Wilkins M.J."/>
            <person name="Karaoz U."/>
            <person name="Brodie E.L."/>
            <person name="Williams K.H."/>
            <person name="Hubbard S.S."/>
            <person name="Banfield J.F."/>
        </authorList>
    </citation>
    <scope>NUCLEOTIDE SEQUENCE [LARGE SCALE GENOMIC DNA]</scope>
</reference>
<dbReference type="Proteomes" id="UP000179099">
    <property type="component" value="Unassembled WGS sequence"/>
</dbReference>
<dbReference type="Gene3D" id="3.40.50.2000">
    <property type="entry name" value="Glycogen Phosphorylase B"/>
    <property type="match status" value="2"/>
</dbReference>
<accession>A0A1G2F841</accession>
<dbReference type="STRING" id="1801992.A2Y98_02960"/>
<dbReference type="NCBIfam" id="TIGR00236">
    <property type="entry name" value="wecB"/>
    <property type="match status" value="1"/>
</dbReference>
<comment type="similarity">
    <text evidence="1">Belongs to the UDP-N-acetylglucosamine 2-epimerase family.</text>
</comment>
<dbReference type="PANTHER" id="PTHR43174">
    <property type="entry name" value="UDP-N-ACETYLGLUCOSAMINE 2-EPIMERASE"/>
    <property type="match status" value="1"/>
</dbReference>
<name>A0A1G2F841_9BACT</name>
<dbReference type="GO" id="GO:0016853">
    <property type="term" value="F:isomerase activity"/>
    <property type="evidence" value="ECO:0007669"/>
    <property type="project" value="UniProtKB-KW"/>
</dbReference>
<evidence type="ECO:0000313" key="3">
    <source>
        <dbReference type="EMBL" id="OGZ34037.1"/>
    </source>
</evidence>
<dbReference type="SUPFAM" id="SSF53756">
    <property type="entry name" value="UDP-Glycosyltransferase/glycogen phosphorylase"/>
    <property type="match status" value="1"/>
</dbReference>
<organism evidence="3 4">
    <name type="scientific">Candidatus Portnoybacteria bacterium RBG_19FT_COMBO_36_7</name>
    <dbReference type="NCBI Taxonomy" id="1801992"/>
    <lineage>
        <taxon>Bacteria</taxon>
        <taxon>Candidatus Portnoyibacteriota</taxon>
    </lineage>
</organism>
<dbReference type="EMBL" id="MHMW01000020">
    <property type="protein sequence ID" value="OGZ34037.1"/>
    <property type="molecule type" value="Genomic_DNA"/>
</dbReference>
<evidence type="ECO:0000313" key="4">
    <source>
        <dbReference type="Proteomes" id="UP000179099"/>
    </source>
</evidence>
<proteinExistence type="inferred from homology"/>
<protein>
    <submittedName>
        <fullName evidence="3">UDP-N-acetylglucosamine 2-epimerase</fullName>
    </submittedName>
</protein>
<sequence length="369" mass="41907">MKIALILGTRPEIIKMSPLIRELDKRNLDYFILHTGQHYDYEMDREFFEELDLPEPKYNLSVGRNEYRKQIGLMVQEISKILIKEKPDIAFVQGDTNSVLAGALAANKTGIKIAHHEAGLRSHDLSMLEETNRIITDHISDYLFAPTKNAVKNLKEEGLGKEKIFLTGNTIVDAIYQNIQLASKKNDILKKLYLKKGNYILVTAHRAENVDIRERLEGVLEGIALVGQYLKMPAIYPLHPRTSNNIKKFKLKIKPEIKIIEPLGYLEFLQLEANSKLIITDSGGLQEEASILKVPCVTVRDNTERPETIEAGINILAGAKPKKILKSAKLILKKQKNWPNLFGDGHAAEKILDKTEALFKKRKDKIRLI</sequence>
<dbReference type="PANTHER" id="PTHR43174:SF1">
    <property type="entry name" value="UDP-N-ACETYLGLUCOSAMINE 2-EPIMERASE"/>
    <property type="match status" value="1"/>
</dbReference>
<dbReference type="InterPro" id="IPR029767">
    <property type="entry name" value="WecB-like"/>
</dbReference>
<feature type="domain" description="UDP-N-acetylglucosamine 2-epimerase" evidence="2">
    <location>
        <begin position="22"/>
        <end position="353"/>
    </location>
</feature>
<gene>
    <name evidence="3" type="ORF">A2Y98_02960</name>
</gene>
<evidence type="ECO:0000256" key="1">
    <source>
        <dbReference type="RuleBase" id="RU003513"/>
    </source>
</evidence>